<keyword evidence="2" id="KW-0472">Membrane</keyword>
<feature type="compositionally biased region" description="Low complexity" evidence="1">
    <location>
        <begin position="25"/>
        <end position="49"/>
    </location>
</feature>
<feature type="region of interest" description="Disordered" evidence="1">
    <location>
        <begin position="339"/>
        <end position="372"/>
    </location>
</feature>
<keyword evidence="2" id="KW-0812">Transmembrane</keyword>
<feature type="region of interest" description="Disordered" evidence="1">
    <location>
        <begin position="167"/>
        <end position="197"/>
    </location>
</feature>
<dbReference type="Proteomes" id="UP000693981">
    <property type="component" value="Unassembled WGS sequence"/>
</dbReference>
<comment type="caution">
    <text evidence="3">The sequence shown here is derived from an EMBL/GenBank/DDBJ whole genome shotgun (WGS) entry which is preliminary data.</text>
</comment>
<evidence type="ECO:0008006" key="5">
    <source>
        <dbReference type="Google" id="ProtNLM"/>
    </source>
</evidence>
<dbReference type="AlphaFoldDB" id="A0A8T1X1P9"/>
<feature type="transmembrane region" description="Helical" evidence="2">
    <location>
        <begin position="315"/>
        <end position="335"/>
    </location>
</feature>
<gene>
    <name evidence="3" type="ORF">PHYBOEH_000419</name>
</gene>
<evidence type="ECO:0000256" key="2">
    <source>
        <dbReference type="SAM" id="Phobius"/>
    </source>
</evidence>
<keyword evidence="2" id="KW-1133">Transmembrane helix</keyword>
<organism evidence="3 4">
    <name type="scientific">Phytophthora boehmeriae</name>
    <dbReference type="NCBI Taxonomy" id="109152"/>
    <lineage>
        <taxon>Eukaryota</taxon>
        <taxon>Sar</taxon>
        <taxon>Stramenopiles</taxon>
        <taxon>Oomycota</taxon>
        <taxon>Peronosporomycetes</taxon>
        <taxon>Peronosporales</taxon>
        <taxon>Peronosporaceae</taxon>
        <taxon>Phytophthora</taxon>
    </lineage>
</organism>
<feature type="region of interest" description="Disordered" evidence="1">
    <location>
        <begin position="25"/>
        <end position="58"/>
    </location>
</feature>
<feature type="compositionally biased region" description="Low complexity" evidence="1">
    <location>
        <begin position="176"/>
        <end position="193"/>
    </location>
</feature>
<dbReference type="OrthoDB" id="116112at2759"/>
<evidence type="ECO:0000256" key="1">
    <source>
        <dbReference type="SAM" id="MobiDB-lite"/>
    </source>
</evidence>
<accession>A0A8T1X1P9</accession>
<dbReference type="EMBL" id="JAGDFL010000105">
    <property type="protein sequence ID" value="KAG7397660.1"/>
    <property type="molecule type" value="Genomic_DNA"/>
</dbReference>
<evidence type="ECO:0000313" key="4">
    <source>
        <dbReference type="Proteomes" id="UP000693981"/>
    </source>
</evidence>
<sequence length="372" mass="37466">MNAAAVDDHFIDALMRELDEVYSSESGSASDSLGFDSGSDEAASAESGSIDNESRSYSGYSDCTEISVEDDATYCIEGAICSGEAELPTGYACPVKYDVAISDCADGLPSFMGGECIAPVDSVCQQVKSGAWGCVWEDAQAPTSASTAPTSTNESIEIPVYSSASDSYEGEIPSVTPAATGTTEGTPTATTEASGSDCTEVSVNGDATYCISGNICSGDGDAPAGDRCPVSGDAAVADCLDGLPSFKDGQCVAPIDAVCQKIETGAWGCVWPEGSGGSAESGAAEGSAGSVESYSVGTSDAAAATAGTTSQAATVVAAVAGVLLVAVIAVGAIMWSRKKRNQRAQNPAHDGEIMEDVLTPPNSARASSFHRV</sequence>
<name>A0A8T1X1P9_9STRA</name>
<evidence type="ECO:0000313" key="3">
    <source>
        <dbReference type="EMBL" id="KAG7397660.1"/>
    </source>
</evidence>
<proteinExistence type="predicted"/>
<keyword evidence="4" id="KW-1185">Reference proteome</keyword>
<protein>
    <recommendedName>
        <fullName evidence="5">Mucin-like protein</fullName>
    </recommendedName>
</protein>
<reference evidence="3" key="1">
    <citation type="submission" date="2021-02" db="EMBL/GenBank/DDBJ databases">
        <authorList>
            <person name="Palmer J.M."/>
        </authorList>
    </citation>
    <scope>NUCLEOTIDE SEQUENCE</scope>
    <source>
        <strain evidence="3">SCRP23</strain>
    </source>
</reference>